<dbReference type="EMBL" id="JAUKUD010000001">
    <property type="protein sequence ID" value="KAK0753947.1"/>
    <property type="molecule type" value="Genomic_DNA"/>
</dbReference>
<dbReference type="AlphaFoldDB" id="A0AA40KCP6"/>
<accession>A0AA40KCP6</accession>
<evidence type="ECO:0000313" key="2">
    <source>
        <dbReference type="Proteomes" id="UP001172155"/>
    </source>
</evidence>
<organism evidence="1 2">
    <name type="scientific">Schizothecium vesticola</name>
    <dbReference type="NCBI Taxonomy" id="314040"/>
    <lineage>
        <taxon>Eukaryota</taxon>
        <taxon>Fungi</taxon>
        <taxon>Dikarya</taxon>
        <taxon>Ascomycota</taxon>
        <taxon>Pezizomycotina</taxon>
        <taxon>Sordariomycetes</taxon>
        <taxon>Sordariomycetidae</taxon>
        <taxon>Sordariales</taxon>
        <taxon>Schizotheciaceae</taxon>
        <taxon>Schizothecium</taxon>
    </lineage>
</organism>
<gene>
    <name evidence="1" type="ORF">B0T18DRAFT_25799</name>
</gene>
<keyword evidence="2" id="KW-1185">Reference proteome</keyword>
<reference evidence="1" key="1">
    <citation type="submission" date="2023-06" db="EMBL/GenBank/DDBJ databases">
        <title>Genome-scale phylogeny and comparative genomics of the fungal order Sordariales.</title>
        <authorList>
            <consortium name="Lawrence Berkeley National Laboratory"/>
            <person name="Hensen N."/>
            <person name="Bonometti L."/>
            <person name="Westerberg I."/>
            <person name="Brannstrom I.O."/>
            <person name="Guillou S."/>
            <person name="Cros-Aarteil S."/>
            <person name="Calhoun S."/>
            <person name="Haridas S."/>
            <person name="Kuo A."/>
            <person name="Mondo S."/>
            <person name="Pangilinan J."/>
            <person name="Riley R."/>
            <person name="LaButti K."/>
            <person name="Andreopoulos B."/>
            <person name="Lipzen A."/>
            <person name="Chen C."/>
            <person name="Yanf M."/>
            <person name="Daum C."/>
            <person name="Ng V."/>
            <person name="Clum A."/>
            <person name="Steindorff A."/>
            <person name="Ohm R."/>
            <person name="Martin F."/>
            <person name="Silar P."/>
            <person name="Natvig D."/>
            <person name="Lalanne C."/>
            <person name="Gautier V."/>
            <person name="Ament-velasquez S.L."/>
            <person name="Kruys A."/>
            <person name="Hutchinson M.I."/>
            <person name="Powell A.J."/>
            <person name="Barry K."/>
            <person name="Miller A.N."/>
            <person name="Grigoriev I.V."/>
            <person name="Debuchy R."/>
            <person name="Gladieux P."/>
            <person name="Thoren M.H."/>
            <person name="Johannesson H."/>
        </authorList>
    </citation>
    <scope>NUCLEOTIDE SEQUENCE</scope>
    <source>
        <strain evidence="1">SMH3187-1</strain>
    </source>
</reference>
<protein>
    <submittedName>
        <fullName evidence="1">Uncharacterized protein</fullName>
    </submittedName>
</protein>
<evidence type="ECO:0000313" key="1">
    <source>
        <dbReference type="EMBL" id="KAK0753947.1"/>
    </source>
</evidence>
<comment type="caution">
    <text evidence="1">The sequence shown here is derived from an EMBL/GenBank/DDBJ whole genome shotgun (WGS) entry which is preliminary data.</text>
</comment>
<proteinExistence type="predicted"/>
<dbReference type="Proteomes" id="UP001172155">
    <property type="component" value="Unassembled WGS sequence"/>
</dbReference>
<name>A0AA40KCP6_9PEZI</name>
<sequence>MFSAPFLARLGFAFFLPPSPSPPPTVTLLSGYTAIFSHLIPFPTFQSLGHCILGTVSLGFVPAFATRSRPKSLGVASAKRADPYETIEPFHAPDPSKQTDETLSSCAWDLPVTWIAAEGQHWPLSVAVTLSIPTVSRPRQSPEQSLP</sequence>